<protein>
    <submittedName>
        <fullName evidence="2">Uncharacterized protein</fullName>
    </submittedName>
</protein>
<keyword evidence="1" id="KW-0472">Membrane</keyword>
<evidence type="ECO:0000313" key="2">
    <source>
        <dbReference type="EMBL" id="QKG84376.1"/>
    </source>
</evidence>
<gene>
    <name evidence="2" type="ORF">GXN76_07725</name>
</gene>
<dbReference type="RefSeq" id="WP_173222009.1">
    <property type="nucleotide sequence ID" value="NZ_CP048104.1"/>
</dbReference>
<reference evidence="2 3" key="1">
    <citation type="submission" date="2020-01" db="EMBL/GenBank/DDBJ databases">
        <authorList>
            <person name="Gulvik C.A."/>
            <person name="Batra D.G."/>
        </authorList>
    </citation>
    <scope>NUCLEOTIDE SEQUENCE [LARGE SCALE GENOMIC DNA]</scope>
    <source>
        <strain evidence="2 3">W9323</strain>
    </source>
</reference>
<dbReference type="Proteomes" id="UP000503088">
    <property type="component" value="Chromosome"/>
</dbReference>
<keyword evidence="1" id="KW-0812">Transmembrane</keyword>
<dbReference type="AlphaFoldDB" id="A0A7D4C6E2"/>
<sequence length="100" mass="11594">MEKKPTIIQTLLITVLAINLMLTGILFARNQISMPEAAPTMGKPVGTTRTEYQMELENVTREGKWQVQHYRKIQLFYDAKGQVVKKEPTDEQTHLRYWTG</sequence>
<evidence type="ECO:0000313" key="3">
    <source>
        <dbReference type="Proteomes" id="UP000503088"/>
    </source>
</evidence>
<proteinExistence type="predicted"/>
<keyword evidence="3" id="KW-1185">Reference proteome</keyword>
<dbReference type="EMBL" id="CP048104">
    <property type="protein sequence ID" value="QKG84376.1"/>
    <property type="molecule type" value="Genomic_DNA"/>
</dbReference>
<name>A0A7D4C6E2_9BACL</name>
<dbReference type="KEGG" id="kpul:GXN76_07725"/>
<evidence type="ECO:0000256" key="1">
    <source>
        <dbReference type="SAM" id="Phobius"/>
    </source>
</evidence>
<keyword evidence="1" id="KW-1133">Transmembrane helix</keyword>
<feature type="transmembrane region" description="Helical" evidence="1">
    <location>
        <begin position="6"/>
        <end position="28"/>
    </location>
</feature>
<organism evidence="2 3">
    <name type="scientific">Kroppenstedtia pulmonis</name>
    <dbReference type="NCBI Taxonomy" id="1380685"/>
    <lineage>
        <taxon>Bacteria</taxon>
        <taxon>Bacillati</taxon>
        <taxon>Bacillota</taxon>
        <taxon>Bacilli</taxon>
        <taxon>Bacillales</taxon>
        <taxon>Thermoactinomycetaceae</taxon>
        <taxon>Kroppenstedtia</taxon>
    </lineage>
</organism>
<accession>A0A7D4C6E2</accession>